<gene>
    <name evidence="1" type="ORF">BBV17_24560</name>
</gene>
<sequence length="109" mass="12835">MNSLKILRFFDNGWTKISLCPLHLSYLNMDSKLQKGPSEINPPVQRELCNSKIGLTKYTIIDQNRQIQMDLCKTHLRSLLIHTLSPKDYKHLKDRYGVFADINIEFYHK</sequence>
<evidence type="ECO:0000313" key="2">
    <source>
        <dbReference type="Proteomes" id="UP000180194"/>
    </source>
</evidence>
<comment type="caution">
    <text evidence="1">The sequence shown here is derived from an EMBL/GenBank/DDBJ whole genome shotgun (WGS) entry which is preliminary data.</text>
</comment>
<reference evidence="1 2" key="1">
    <citation type="submission" date="2016-07" db="EMBL/GenBank/DDBJ databases">
        <title>Bacillus oceanisediminis whole genome.</title>
        <authorList>
            <person name="Pal Y."/>
            <person name="Verma A."/>
            <person name="Mual P."/>
            <person name="Srinivasan K."/>
        </authorList>
    </citation>
    <scope>NUCLEOTIDE SEQUENCE [LARGE SCALE GENOMIC DNA]</scope>
    <source>
        <strain evidence="1 2">Bhandara28</strain>
    </source>
</reference>
<evidence type="ECO:0000313" key="1">
    <source>
        <dbReference type="EMBL" id="OHX44685.1"/>
    </source>
</evidence>
<dbReference type="Proteomes" id="UP000180194">
    <property type="component" value="Unassembled WGS sequence"/>
</dbReference>
<dbReference type="EMBL" id="MBRJ01000040">
    <property type="protein sequence ID" value="OHX44685.1"/>
    <property type="molecule type" value="Genomic_DNA"/>
</dbReference>
<organism evidence="1 2">
    <name type="scientific">Cytobacillus oceanisediminis</name>
    <dbReference type="NCBI Taxonomy" id="665099"/>
    <lineage>
        <taxon>Bacteria</taxon>
        <taxon>Bacillati</taxon>
        <taxon>Bacillota</taxon>
        <taxon>Bacilli</taxon>
        <taxon>Bacillales</taxon>
        <taxon>Bacillaceae</taxon>
        <taxon>Cytobacillus</taxon>
    </lineage>
</organism>
<name>A0ABX3CNF1_9BACI</name>
<keyword evidence="2" id="KW-1185">Reference proteome</keyword>
<accession>A0ABX3CNF1</accession>
<protein>
    <submittedName>
        <fullName evidence="1">Uncharacterized protein</fullName>
    </submittedName>
</protein>
<proteinExistence type="predicted"/>